<sequence length="287" mass="31100">MDIDLRLLRVLVAVDEERSFTAAADRLGMSQAAVSRALAGLEREVGTSLMHRTTRRVEPTEAGTALVGTARRVIAEIDRAVAAIRGDLRVVRVGYAWAALGAHTTPVLRTWKRAHPDAPMRMVRVNGRDAGLVDGLVDVAVLRHPLERTDLDAEVVGTEARVVAMPVDHPLAERSRVRLADLVPFVVAVDRRAGTTEPALWELAGLDVPPMTETADVEEWLDLIAAGDAIGVTSEATTHHYPRPGVVFVPLADAPPIEVRVAWHRHHRHPATGRIVRAVRAAFAGPG</sequence>
<organism evidence="6 7">
    <name type="scientific">Agromyces tropicus</name>
    <dbReference type="NCBI Taxonomy" id="555371"/>
    <lineage>
        <taxon>Bacteria</taxon>
        <taxon>Bacillati</taxon>
        <taxon>Actinomycetota</taxon>
        <taxon>Actinomycetes</taxon>
        <taxon>Micrococcales</taxon>
        <taxon>Microbacteriaceae</taxon>
        <taxon>Agromyces</taxon>
    </lineage>
</organism>
<keyword evidence="2" id="KW-0805">Transcription regulation</keyword>
<reference evidence="6 7" key="1">
    <citation type="journal article" date="2019" name="Int. J. Syst. Evol. Microbiol.">
        <title>The Global Catalogue of Microorganisms (GCM) 10K type strain sequencing project: providing services to taxonomists for standard genome sequencing and annotation.</title>
        <authorList>
            <consortium name="The Broad Institute Genomics Platform"/>
            <consortium name="The Broad Institute Genome Sequencing Center for Infectious Disease"/>
            <person name="Wu L."/>
            <person name="Ma J."/>
        </authorList>
    </citation>
    <scope>NUCLEOTIDE SEQUENCE [LARGE SCALE GENOMIC DNA]</scope>
    <source>
        <strain evidence="6 7">JCM 15672</strain>
    </source>
</reference>
<proteinExistence type="inferred from homology"/>
<evidence type="ECO:0000256" key="3">
    <source>
        <dbReference type="ARBA" id="ARBA00023125"/>
    </source>
</evidence>
<comment type="caution">
    <text evidence="6">The sequence shown here is derived from an EMBL/GenBank/DDBJ whole genome shotgun (WGS) entry which is preliminary data.</text>
</comment>
<evidence type="ECO:0000256" key="4">
    <source>
        <dbReference type="ARBA" id="ARBA00023163"/>
    </source>
</evidence>
<dbReference type="EMBL" id="BAAAPW010000001">
    <property type="protein sequence ID" value="GAA2027884.1"/>
    <property type="molecule type" value="Genomic_DNA"/>
</dbReference>
<gene>
    <name evidence="6" type="ORF">GCM10009819_09190</name>
</gene>
<dbReference type="CDD" id="cd08414">
    <property type="entry name" value="PBP2_LTTR_aromatics_like"/>
    <property type="match status" value="1"/>
</dbReference>
<dbReference type="Proteomes" id="UP001501196">
    <property type="component" value="Unassembled WGS sequence"/>
</dbReference>
<accession>A0ABN2U4N3</accession>
<comment type="similarity">
    <text evidence="1">Belongs to the LysR transcriptional regulatory family.</text>
</comment>
<evidence type="ECO:0000259" key="5">
    <source>
        <dbReference type="PROSITE" id="PS50931"/>
    </source>
</evidence>
<keyword evidence="4" id="KW-0804">Transcription</keyword>
<evidence type="ECO:0000256" key="1">
    <source>
        <dbReference type="ARBA" id="ARBA00009437"/>
    </source>
</evidence>
<dbReference type="Gene3D" id="3.40.190.10">
    <property type="entry name" value="Periplasmic binding protein-like II"/>
    <property type="match status" value="2"/>
</dbReference>
<dbReference type="InterPro" id="IPR036388">
    <property type="entry name" value="WH-like_DNA-bd_sf"/>
</dbReference>
<dbReference type="InterPro" id="IPR000847">
    <property type="entry name" value="LysR_HTH_N"/>
</dbReference>
<dbReference type="SUPFAM" id="SSF53850">
    <property type="entry name" value="Periplasmic binding protein-like II"/>
    <property type="match status" value="1"/>
</dbReference>
<dbReference type="InterPro" id="IPR005119">
    <property type="entry name" value="LysR_subst-bd"/>
</dbReference>
<dbReference type="Pfam" id="PF00126">
    <property type="entry name" value="HTH_1"/>
    <property type="match status" value="1"/>
</dbReference>
<evidence type="ECO:0000313" key="7">
    <source>
        <dbReference type="Proteomes" id="UP001501196"/>
    </source>
</evidence>
<evidence type="ECO:0000313" key="6">
    <source>
        <dbReference type="EMBL" id="GAA2027884.1"/>
    </source>
</evidence>
<dbReference type="InterPro" id="IPR036390">
    <property type="entry name" value="WH_DNA-bd_sf"/>
</dbReference>
<keyword evidence="3" id="KW-0238">DNA-binding</keyword>
<dbReference type="PRINTS" id="PR00039">
    <property type="entry name" value="HTHLYSR"/>
</dbReference>
<name>A0ABN2U4N3_9MICO</name>
<protein>
    <submittedName>
        <fullName evidence="6">LysR family transcriptional regulator</fullName>
    </submittedName>
</protein>
<dbReference type="PANTHER" id="PTHR30346">
    <property type="entry name" value="TRANSCRIPTIONAL DUAL REGULATOR HCAR-RELATED"/>
    <property type="match status" value="1"/>
</dbReference>
<feature type="domain" description="HTH lysR-type" evidence="5">
    <location>
        <begin position="3"/>
        <end position="60"/>
    </location>
</feature>
<dbReference type="Gene3D" id="1.10.10.10">
    <property type="entry name" value="Winged helix-like DNA-binding domain superfamily/Winged helix DNA-binding domain"/>
    <property type="match status" value="1"/>
</dbReference>
<dbReference type="Pfam" id="PF03466">
    <property type="entry name" value="LysR_substrate"/>
    <property type="match status" value="1"/>
</dbReference>
<dbReference type="PROSITE" id="PS50931">
    <property type="entry name" value="HTH_LYSR"/>
    <property type="match status" value="1"/>
</dbReference>
<dbReference type="PANTHER" id="PTHR30346:SF0">
    <property type="entry name" value="HCA OPERON TRANSCRIPTIONAL ACTIVATOR HCAR"/>
    <property type="match status" value="1"/>
</dbReference>
<dbReference type="SUPFAM" id="SSF46785">
    <property type="entry name" value="Winged helix' DNA-binding domain"/>
    <property type="match status" value="1"/>
</dbReference>
<keyword evidence="7" id="KW-1185">Reference proteome</keyword>
<dbReference type="RefSeq" id="WP_344369790.1">
    <property type="nucleotide sequence ID" value="NZ_BAAAPW010000001.1"/>
</dbReference>
<evidence type="ECO:0000256" key="2">
    <source>
        <dbReference type="ARBA" id="ARBA00023015"/>
    </source>
</evidence>